<evidence type="ECO:0000313" key="2">
    <source>
        <dbReference type="EMBL" id="KAH0546156.1"/>
    </source>
</evidence>
<name>A0AAV7I7Y6_COTGL</name>
<feature type="compositionally biased region" description="Acidic residues" evidence="1">
    <location>
        <begin position="212"/>
        <end position="223"/>
    </location>
</feature>
<feature type="compositionally biased region" description="Acidic residues" evidence="1">
    <location>
        <begin position="153"/>
        <end position="163"/>
    </location>
</feature>
<feature type="compositionally biased region" description="Basic and acidic residues" evidence="1">
    <location>
        <begin position="224"/>
        <end position="234"/>
    </location>
</feature>
<feature type="compositionally biased region" description="Basic residues" evidence="1">
    <location>
        <begin position="90"/>
        <end position="99"/>
    </location>
</feature>
<dbReference type="Proteomes" id="UP000826195">
    <property type="component" value="Unassembled WGS sequence"/>
</dbReference>
<gene>
    <name evidence="2" type="ORF">KQX54_006860</name>
</gene>
<dbReference type="EMBL" id="JAHXZJ010002237">
    <property type="protein sequence ID" value="KAH0546156.1"/>
    <property type="molecule type" value="Genomic_DNA"/>
</dbReference>
<organism evidence="2 3">
    <name type="scientific">Cotesia glomerata</name>
    <name type="common">Lepidopteran parasitic wasp</name>
    <name type="synonym">Apanteles glomeratus</name>
    <dbReference type="NCBI Taxonomy" id="32391"/>
    <lineage>
        <taxon>Eukaryota</taxon>
        <taxon>Metazoa</taxon>
        <taxon>Ecdysozoa</taxon>
        <taxon>Arthropoda</taxon>
        <taxon>Hexapoda</taxon>
        <taxon>Insecta</taxon>
        <taxon>Pterygota</taxon>
        <taxon>Neoptera</taxon>
        <taxon>Endopterygota</taxon>
        <taxon>Hymenoptera</taxon>
        <taxon>Apocrita</taxon>
        <taxon>Ichneumonoidea</taxon>
        <taxon>Braconidae</taxon>
        <taxon>Microgastrinae</taxon>
        <taxon>Cotesia</taxon>
    </lineage>
</organism>
<comment type="caution">
    <text evidence="2">The sequence shown here is derived from an EMBL/GenBank/DDBJ whole genome shotgun (WGS) entry which is preliminary data.</text>
</comment>
<evidence type="ECO:0000313" key="3">
    <source>
        <dbReference type="Proteomes" id="UP000826195"/>
    </source>
</evidence>
<feature type="compositionally biased region" description="Acidic residues" evidence="1">
    <location>
        <begin position="183"/>
        <end position="194"/>
    </location>
</feature>
<dbReference type="AlphaFoldDB" id="A0AAV7I7Y6"/>
<feature type="region of interest" description="Disordered" evidence="1">
    <location>
        <begin position="64"/>
        <end position="275"/>
    </location>
</feature>
<evidence type="ECO:0000256" key="1">
    <source>
        <dbReference type="SAM" id="MobiDB-lite"/>
    </source>
</evidence>
<sequence>MSRKLEDTDFQFAVPCGVPKRRKVEVRNSDLNGKLNSLSRSSSFSFKTPSYNENLDAAFQSVATESSSKKSECSMPRMSSFLLKDSRKPNRDRRSHSLKKMSAFSGSWPKLGSSDFKNKSRNYSKNSKADKFTIGDAGDKVDLDVTPPVGDLFDGEDDDDDDDVIKSSKDSVDLDVTPPVGDLFDDEDQDDEDDSGNKDSVDLDVTPPVGDLFDDDEDEDEDDDCKKEVIDLDKTPPVGDLFNDDDYADKSASSANSEDLQEITPPVSPSLSFGEDDFDTCKITTSDGVILKTGDEDEDSLRTSVGASRVFHVLPGDDQVTLTI</sequence>
<feature type="compositionally biased region" description="Basic and acidic residues" evidence="1">
    <location>
        <begin position="127"/>
        <end position="143"/>
    </location>
</feature>
<accession>A0AAV7I7Y6</accession>
<reference evidence="2 3" key="1">
    <citation type="journal article" date="2021" name="J. Hered.">
        <title>A chromosome-level genome assembly of the parasitoid wasp, Cotesia glomerata (Hymenoptera: Braconidae).</title>
        <authorList>
            <person name="Pinto B.J."/>
            <person name="Weis J.J."/>
            <person name="Gamble T."/>
            <person name="Ode P.J."/>
            <person name="Paul R."/>
            <person name="Zaspel J.M."/>
        </authorList>
    </citation>
    <scope>NUCLEOTIDE SEQUENCE [LARGE SCALE GENOMIC DNA]</scope>
    <source>
        <strain evidence="2">CgM1</strain>
    </source>
</reference>
<proteinExistence type="predicted"/>
<protein>
    <submittedName>
        <fullName evidence="2">Uncharacterized protein</fullName>
    </submittedName>
</protein>
<keyword evidence="3" id="KW-1185">Reference proteome</keyword>